<dbReference type="Pfam" id="PF11130">
    <property type="entry name" value="TraC_F_IV"/>
    <property type="match status" value="1"/>
</dbReference>
<dbReference type="Gene3D" id="1.10.8.730">
    <property type="match status" value="1"/>
</dbReference>
<reference evidence="3" key="1">
    <citation type="submission" date="2016-06" db="EMBL/GenBank/DDBJ databases">
        <authorList>
            <person name="Rodrigo-Torres L."/>
            <person name="Arahal R.D."/>
            <person name="Lucena T."/>
        </authorList>
    </citation>
    <scope>NUCLEOTIDE SEQUENCE [LARGE SCALE GENOMIC DNA]</scope>
    <source>
        <strain evidence="3">CECT8203</strain>
    </source>
</reference>
<accession>A0A240EH25</accession>
<proteinExistence type="predicted"/>
<dbReference type="Gene3D" id="3.40.50.300">
    <property type="entry name" value="P-loop containing nucleotide triphosphate hydrolases"/>
    <property type="match status" value="1"/>
</dbReference>
<dbReference type="RefSeq" id="WP_096992541.1">
    <property type="nucleotide sequence ID" value="NZ_JBHSII010000006.1"/>
</dbReference>
<feature type="compositionally biased region" description="Basic and acidic residues" evidence="1">
    <location>
        <begin position="606"/>
        <end position="619"/>
    </location>
</feature>
<evidence type="ECO:0000256" key="1">
    <source>
        <dbReference type="SAM" id="MobiDB-lite"/>
    </source>
</evidence>
<dbReference type="EMBL" id="OANU01000006">
    <property type="protein sequence ID" value="SNX47250.1"/>
    <property type="molecule type" value="Genomic_DNA"/>
</dbReference>
<sequence>MTTLLRRVMNISKAFSTKSLYTQDDLDELYTLNIPSFSSKLPYSGYDAESETFILEDLISRAKVFTISPIATEGQSADVLASKRDAIEDIYRSFEERDINDGQWVIQEFTYEDNSVERIINLMRDSVEPHAQQTKFTESYLKLMERHYRTIAKDEGLYEDKEVTRRPWRFKTPRTKFIIYRRQGVSDVRKFNIGKHSPVDEINELAKDLIVKFGQADIKCEIDDDVALFGWLFRFFNPNPELNLFESRGEYYDRMCDVDGDLLTGGALCEALLSEQPRSDVDDNCWYFNNAPTRFLRFGGLRKQPRIGALTGEVKQGEGNGQTAFCAMDSLPSNSILSKTTVITPQPDFNKRFSKTKKSANGTNDESKRAAISLAQLDGLLKHDYKKVMVTMGVYVRGQTLDELNDNQRVAISTLNNNNIMVYKDAVDGLSLDSFINHLPMNFRPEKDKGMYLRSMWAQHAANLCFAFGRGEGTGNPCFSFFNRGGAPVLFDPISKKDKANNSFGFISGPAGSGKSVTITQMVYAMMAMKRPRMFVIEYGDSFAMAAEDWKKKGLNVNYLKVMPNSAPALAPFANIDKILDNIALDDSDLIHEFTQSLDDSQDSLSEEKENSDKKDSSREGDILGELEFILMLMITGSEDAELSRYKRADRALVCQALIETAKRQRRKGLDAGKGKAEPTVVSDIIETLENFSRDESRDLSDEKRNMLKDMALSLHTFTNGINHTLFNTPGDAWPDADVTIFNLGLLSQDANVSQLNVAFVSLMQHINNLAESTQFDERDIVSMTDEAHLLLNNNMLGKALTKVVKTARKLGHIPFFATQDLADLSGETKKILNNIEWFYCLNFGSEEARLVKDIKNLTDADVKLLESTRKLDRCYTEGVALTKRHRILFRVSPPSLMLAVAMTDSIEKAERRRLMKEMGITDELEAVYEMANRMDKARGIEGRLAYEDI</sequence>
<dbReference type="SUPFAM" id="SSF52540">
    <property type="entry name" value="P-loop containing nucleoside triphosphate hydrolases"/>
    <property type="match status" value="1"/>
</dbReference>
<dbReference type="OrthoDB" id="5555485at2"/>
<dbReference type="InterPro" id="IPR025955">
    <property type="entry name" value="TraC/Conjuga_ATPase"/>
</dbReference>
<dbReference type="PANTHER" id="PTHR30121">
    <property type="entry name" value="UNCHARACTERIZED PROTEIN YJGR-RELATED"/>
    <property type="match status" value="1"/>
</dbReference>
<dbReference type="Proteomes" id="UP000219336">
    <property type="component" value="Unassembled WGS sequence"/>
</dbReference>
<gene>
    <name evidence="2" type="ORF">VTH8203_00851</name>
</gene>
<name>A0A240EH25_9VIBR</name>
<dbReference type="InterPro" id="IPR022303">
    <property type="entry name" value="Conjug_Trfer_ATPase"/>
</dbReference>
<keyword evidence="3" id="KW-1185">Reference proteome</keyword>
<dbReference type="AlphaFoldDB" id="A0A240EH25"/>
<dbReference type="InterPro" id="IPR027417">
    <property type="entry name" value="P-loop_NTPase"/>
</dbReference>
<evidence type="ECO:0000313" key="2">
    <source>
        <dbReference type="EMBL" id="SNX47250.1"/>
    </source>
</evidence>
<evidence type="ECO:0000313" key="3">
    <source>
        <dbReference type="Proteomes" id="UP000219336"/>
    </source>
</evidence>
<dbReference type="NCBIfam" id="TIGR03744">
    <property type="entry name" value="traC_PFL_4706"/>
    <property type="match status" value="1"/>
</dbReference>
<protein>
    <submittedName>
        <fullName evidence="2">F pilus assembly Type-IV secretion system for plasmid transfer</fullName>
    </submittedName>
</protein>
<dbReference type="PANTHER" id="PTHR30121:SF6">
    <property type="entry name" value="SLR6007 PROTEIN"/>
    <property type="match status" value="1"/>
</dbReference>
<feature type="region of interest" description="Disordered" evidence="1">
    <location>
        <begin position="597"/>
        <end position="619"/>
    </location>
</feature>
<organism evidence="2 3">
    <name type="scientific">Vibrio thalassae</name>
    <dbReference type="NCBI Taxonomy" id="1243014"/>
    <lineage>
        <taxon>Bacteria</taxon>
        <taxon>Pseudomonadati</taxon>
        <taxon>Pseudomonadota</taxon>
        <taxon>Gammaproteobacteria</taxon>
        <taxon>Vibrionales</taxon>
        <taxon>Vibrionaceae</taxon>
        <taxon>Vibrio</taxon>
    </lineage>
</organism>
<dbReference type="InterPro" id="IPR051162">
    <property type="entry name" value="T4SS_component"/>
</dbReference>